<accession>A0A0D3IDB7</accession>
<proteinExistence type="predicted"/>
<dbReference type="Gene3D" id="2.120.10.80">
    <property type="entry name" value="Kelch-type beta propeller"/>
    <property type="match status" value="1"/>
</dbReference>
<dbReference type="Pfam" id="PF24681">
    <property type="entry name" value="Kelch_KLHDC2_KLHL20_DRC7"/>
    <property type="match status" value="1"/>
</dbReference>
<evidence type="ECO:0000313" key="1">
    <source>
        <dbReference type="EnsemblProtists" id="EOD09252"/>
    </source>
</evidence>
<dbReference type="KEGG" id="ehx:EMIHUDRAFT_216624"/>
<dbReference type="SUPFAM" id="SSF117281">
    <property type="entry name" value="Kelch motif"/>
    <property type="match status" value="1"/>
</dbReference>
<dbReference type="STRING" id="2903.R1BIK3"/>
<organism evidence="1 2">
    <name type="scientific">Emiliania huxleyi (strain CCMP1516)</name>
    <dbReference type="NCBI Taxonomy" id="280463"/>
    <lineage>
        <taxon>Eukaryota</taxon>
        <taxon>Haptista</taxon>
        <taxon>Haptophyta</taxon>
        <taxon>Prymnesiophyceae</taxon>
        <taxon>Isochrysidales</taxon>
        <taxon>Noelaerhabdaceae</taxon>
        <taxon>Emiliania</taxon>
    </lineage>
</organism>
<protein>
    <submittedName>
        <fullName evidence="1">Uncharacterized protein</fullName>
    </submittedName>
</protein>
<reference evidence="2" key="1">
    <citation type="journal article" date="2013" name="Nature">
        <title>Pan genome of the phytoplankton Emiliania underpins its global distribution.</title>
        <authorList>
            <person name="Read B.A."/>
            <person name="Kegel J."/>
            <person name="Klute M.J."/>
            <person name="Kuo A."/>
            <person name="Lefebvre S.C."/>
            <person name="Maumus F."/>
            <person name="Mayer C."/>
            <person name="Miller J."/>
            <person name="Monier A."/>
            <person name="Salamov A."/>
            <person name="Young J."/>
            <person name="Aguilar M."/>
            <person name="Claverie J.M."/>
            <person name="Frickenhaus S."/>
            <person name="Gonzalez K."/>
            <person name="Herman E.K."/>
            <person name="Lin Y.C."/>
            <person name="Napier J."/>
            <person name="Ogata H."/>
            <person name="Sarno A.F."/>
            <person name="Shmutz J."/>
            <person name="Schroeder D."/>
            <person name="de Vargas C."/>
            <person name="Verret F."/>
            <person name="von Dassow P."/>
            <person name="Valentin K."/>
            <person name="Van de Peer Y."/>
            <person name="Wheeler G."/>
            <person name="Dacks J.B."/>
            <person name="Delwiche C.F."/>
            <person name="Dyhrman S.T."/>
            <person name="Glockner G."/>
            <person name="John U."/>
            <person name="Richards T."/>
            <person name="Worden A.Z."/>
            <person name="Zhang X."/>
            <person name="Grigoriev I.V."/>
            <person name="Allen A.E."/>
            <person name="Bidle K."/>
            <person name="Borodovsky M."/>
            <person name="Bowler C."/>
            <person name="Brownlee C."/>
            <person name="Cock J.M."/>
            <person name="Elias M."/>
            <person name="Gladyshev V.N."/>
            <person name="Groth M."/>
            <person name="Guda C."/>
            <person name="Hadaegh A."/>
            <person name="Iglesias-Rodriguez M.D."/>
            <person name="Jenkins J."/>
            <person name="Jones B.M."/>
            <person name="Lawson T."/>
            <person name="Leese F."/>
            <person name="Lindquist E."/>
            <person name="Lobanov A."/>
            <person name="Lomsadze A."/>
            <person name="Malik S.B."/>
            <person name="Marsh M.E."/>
            <person name="Mackinder L."/>
            <person name="Mock T."/>
            <person name="Mueller-Roeber B."/>
            <person name="Pagarete A."/>
            <person name="Parker M."/>
            <person name="Probert I."/>
            <person name="Quesneville H."/>
            <person name="Raines C."/>
            <person name="Rensing S.A."/>
            <person name="Riano-Pachon D.M."/>
            <person name="Richier S."/>
            <person name="Rokitta S."/>
            <person name="Shiraiwa Y."/>
            <person name="Soanes D.M."/>
            <person name="van der Giezen M."/>
            <person name="Wahlund T.M."/>
            <person name="Williams B."/>
            <person name="Wilson W."/>
            <person name="Wolfe G."/>
            <person name="Wurch L.L."/>
        </authorList>
    </citation>
    <scope>NUCLEOTIDE SEQUENCE</scope>
</reference>
<keyword evidence="2" id="KW-1185">Reference proteome</keyword>
<reference evidence="1" key="2">
    <citation type="submission" date="2024-10" db="UniProtKB">
        <authorList>
            <consortium name="EnsemblProtists"/>
        </authorList>
    </citation>
    <scope>IDENTIFICATION</scope>
</reference>
<dbReference type="GeneID" id="17255348"/>
<sequence length="248" mass="26898">MADEAFVFPVDDAQALWEELEVGGTPPSPRQGHSSCRLLKWGQQLPQRALLYVFGGINAAALSDSAGSECYDDLHVLDARDSAMTWRQLSRGASASWPQRRAFHTATAIDSRAFLVFGGATPLPPKRYPRRRSRASSGAAVDEGNPVAYLNDVWQFRGEDQAWVCGGAVLDDLWLLSVRQRRGRRVLLFGGRSDVDAVCAPVMFALDLASLSWDAIPAAQRHCPGGGRTSMISLGAAMRAAEGLRTKA</sequence>
<dbReference type="Proteomes" id="UP000013827">
    <property type="component" value="Unassembled WGS sequence"/>
</dbReference>
<dbReference type="HOGENOM" id="CLU_075440_0_0_1"/>
<evidence type="ECO:0000313" key="2">
    <source>
        <dbReference type="Proteomes" id="UP000013827"/>
    </source>
</evidence>
<name>A0A0D3IDB7_EMIH1</name>
<dbReference type="EnsemblProtists" id="EOD09252">
    <property type="protein sequence ID" value="EOD09252"/>
    <property type="gene ID" value="EMIHUDRAFT_216624"/>
</dbReference>
<dbReference type="AlphaFoldDB" id="A0A0D3IDB7"/>
<dbReference type="RefSeq" id="XP_005761681.1">
    <property type="nucleotide sequence ID" value="XM_005761624.1"/>
</dbReference>
<dbReference type="PaxDb" id="2903-EOD09252"/>
<dbReference type="PANTHER" id="PTHR23244">
    <property type="entry name" value="KELCH REPEAT DOMAIN"/>
    <property type="match status" value="1"/>
</dbReference>
<dbReference type="InterPro" id="IPR015915">
    <property type="entry name" value="Kelch-typ_b-propeller"/>
</dbReference>